<evidence type="ECO:0000256" key="3">
    <source>
        <dbReference type="SAM" id="MobiDB-lite"/>
    </source>
</evidence>
<feature type="zinc finger region" description="C3H1-type" evidence="1">
    <location>
        <begin position="24"/>
        <end position="51"/>
    </location>
</feature>
<evidence type="ECO:0000259" key="4">
    <source>
        <dbReference type="PROSITE" id="PS50103"/>
    </source>
</evidence>
<name>A0A1R2CMD5_9CILI</name>
<feature type="compositionally biased region" description="Basic and acidic residues" evidence="3">
    <location>
        <begin position="399"/>
        <end position="410"/>
    </location>
</feature>
<dbReference type="PROSITE" id="PS50103">
    <property type="entry name" value="ZF_C3H1"/>
    <property type="match status" value="1"/>
</dbReference>
<organism evidence="5 6">
    <name type="scientific">Stentor coeruleus</name>
    <dbReference type="NCBI Taxonomy" id="5963"/>
    <lineage>
        <taxon>Eukaryota</taxon>
        <taxon>Sar</taxon>
        <taxon>Alveolata</taxon>
        <taxon>Ciliophora</taxon>
        <taxon>Postciliodesmatophora</taxon>
        <taxon>Heterotrichea</taxon>
        <taxon>Heterotrichida</taxon>
        <taxon>Stentoridae</taxon>
        <taxon>Stentor</taxon>
    </lineage>
</organism>
<feature type="compositionally biased region" description="Basic and acidic residues" evidence="3">
    <location>
        <begin position="234"/>
        <end position="247"/>
    </location>
</feature>
<feature type="compositionally biased region" description="Basic and acidic residues" evidence="3">
    <location>
        <begin position="280"/>
        <end position="317"/>
    </location>
</feature>
<dbReference type="GO" id="GO:0008270">
    <property type="term" value="F:zinc ion binding"/>
    <property type="evidence" value="ECO:0007669"/>
    <property type="project" value="UniProtKB-KW"/>
</dbReference>
<proteinExistence type="predicted"/>
<dbReference type="EMBL" id="MPUH01000109">
    <property type="protein sequence ID" value="OMJ90169.1"/>
    <property type="molecule type" value="Genomic_DNA"/>
</dbReference>
<evidence type="ECO:0000256" key="1">
    <source>
        <dbReference type="PROSITE-ProRule" id="PRU00723"/>
    </source>
</evidence>
<dbReference type="OrthoDB" id="327357at2759"/>
<keyword evidence="6" id="KW-1185">Reference proteome</keyword>
<evidence type="ECO:0000313" key="6">
    <source>
        <dbReference type="Proteomes" id="UP000187209"/>
    </source>
</evidence>
<gene>
    <name evidence="5" type="ORF">SteCoe_7565</name>
</gene>
<feature type="region of interest" description="Disordered" evidence="3">
    <location>
        <begin position="345"/>
        <end position="371"/>
    </location>
</feature>
<keyword evidence="2" id="KW-0175">Coiled coil</keyword>
<feature type="region of interest" description="Disordered" evidence="3">
    <location>
        <begin position="460"/>
        <end position="498"/>
    </location>
</feature>
<feature type="region of interest" description="Disordered" evidence="3">
    <location>
        <begin position="216"/>
        <end position="317"/>
    </location>
</feature>
<evidence type="ECO:0000256" key="2">
    <source>
        <dbReference type="SAM" id="Coils"/>
    </source>
</evidence>
<keyword evidence="1" id="KW-0863">Zinc-finger</keyword>
<feature type="region of interest" description="Disordered" evidence="3">
    <location>
        <begin position="395"/>
        <end position="415"/>
    </location>
</feature>
<protein>
    <recommendedName>
        <fullName evidence="4">C3H1-type domain-containing protein</fullName>
    </recommendedName>
</protein>
<dbReference type="AlphaFoldDB" id="A0A1R2CMD5"/>
<comment type="caution">
    <text evidence="5">The sequence shown here is derived from an EMBL/GenBank/DDBJ whole genome shotgun (WGS) entry which is preliminary data.</text>
</comment>
<evidence type="ECO:0000313" key="5">
    <source>
        <dbReference type="EMBL" id="OMJ90169.1"/>
    </source>
</evidence>
<keyword evidence="1" id="KW-0479">Metal-binding</keyword>
<feature type="compositionally biased region" description="Basic and acidic residues" evidence="3">
    <location>
        <begin position="345"/>
        <end position="358"/>
    </location>
</feature>
<dbReference type="InterPro" id="IPR000571">
    <property type="entry name" value="Znf_CCCH"/>
</dbReference>
<dbReference type="Proteomes" id="UP000187209">
    <property type="component" value="Unassembled WGS sequence"/>
</dbReference>
<feature type="domain" description="C3H1-type" evidence="4">
    <location>
        <begin position="24"/>
        <end position="51"/>
    </location>
</feature>
<accession>A0A1R2CMD5</accession>
<feature type="compositionally biased region" description="Basic residues" evidence="3">
    <location>
        <begin position="221"/>
        <end position="233"/>
    </location>
</feature>
<sequence>MQEDCKYGEHCFRPDCKYKHIVKDHKHITCIHFNTKGCLRGDHCPYSHIKKSPEKSSSNIKPENIIMQLTPVIPEEINIPVKRKILENVDNHESFSDDISLLLENYDEEIDKTLKKQKIVNQEEDDAARVKKIIDETEKNNIPEDIHMGLGNDEISKMVDDILEGDKINKPENLEVNKLVQDKNLEGNKVIQNEDKDMEIREQGKVVEKNNEAKIEVAKEKPKKNQRVLHKKPQHEGQQKEVKEPQRGHTRTVQANLLKNPGQKDQSKGSAVIGKTVKPAKSEKVEKLEKSEKLEIPEKKPEELEKPNEMLEVDNKDVGKEEKKIDKLVIENEITEEVGKITEDLITEEKPKSPRQNELEAGEIAIEDTDMGIVNENKPVVKAKEPIQEAGEKIINLKPSHEQSVKKTKEPASASKKNLDIIELKHLEYKKQTAIIDPTKKLPESAVLTSIGSTEIKLPVSKSSEKTAQAPKIKTLSDSLVKPPTPSDKTVNVSLPRKPTGVETTKILTLEEIRKKKEAAKKKEEEVSIEVNKPNQLKEQPKPKKILSPTIKPIENEQVKIQVRDSEIPPSPIANIEEPKIKQKKAINQEIPMQTGVINLPVKRPLEEKPKQTPIKVPKIDKQIKLLIGRDEWEPFQNALINLEFSLEKFSTQDAEECKNLAMKISTPEGISEIVYELEQKLSKYPDIPEDPEFERLTLTEKIDKLYKECLYL</sequence>
<keyword evidence="1" id="KW-0862">Zinc</keyword>
<feature type="coiled-coil region" evidence="2">
    <location>
        <begin position="103"/>
        <end position="140"/>
    </location>
</feature>
<reference evidence="5 6" key="1">
    <citation type="submission" date="2016-11" db="EMBL/GenBank/DDBJ databases">
        <title>The macronuclear genome of Stentor coeruleus: a giant cell with tiny introns.</title>
        <authorList>
            <person name="Slabodnick M."/>
            <person name="Ruby J.G."/>
            <person name="Reiff S.B."/>
            <person name="Swart E.C."/>
            <person name="Gosai S."/>
            <person name="Prabakaran S."/>
            <person name="Witkowska E."/>
            <person name="Larue G.E."/>
            <person name="Fisher S."/>
            <person name="Freeman R.M."/>
            <person name="Gunawardena J."/>
            <person name="Chu W."/>
            <person name="Stover N.A."/>
            <person name="Gregory B.D."/>
            <person name="Nowacki M."/>
            <person name="Derisi J."/>
            <person name="Roy S.W."/>
            <person name="Marshall W.F."/>
            <person name="Sood P."/>
        </authorList>
    </citation>
    <scope>NUCLEOTIDE SEQUENCE [LARGE SCALE GENOMIC DNA]</scope>
    <source>
        <strain evidence="5">WM001</strain>
    </source>
</reference>